<dbReference type="PANTHER" id="PTHR21013">
    <property type="entry name" value="ATP SYNTHASE MITOCHONDRIAL F1 COMPLEX ASSEMBLY FACTOR 2/ATP12 PROTEIN, MITOCHONDRIAL PRECURSOR"/>
    <property type="match status" value="1"/>
</dbReference>
<keyword evidence="8" id="KW-1185">Reference proteome</keyword>
<feature type="compositionally biased region" description="Polar residues" evidence="6">
    <location>
        <begin position="29"/>
        <end position="41"/>
    </location>
</feature>
<sequence>MLRAARLTLSTRPLAKRARIPNNINSFKQFQSDAPVSTSKSSAEEQRRSGAGITLNRFWKKVNVAENDGILTITLDKRPLRTPEGARLEIPRTHRVLATLVAIEWENQEKLIKHHALPMTSIVSRAIDGLNHEGMRIGLVAGLLKYLETDTICFHETHPPTLVKLQEEHWEPLINWAESTYGVRINKFESILGNTQPAETKEAFAKAANKLDQWEMAAFERAVLTTKSFIIALALVKGQIDVEQAARAAHVEVVSQTMRWGEVEDTHDVDYHHIRRQLGSVACVLAIN</sequence>
<evidence type="ECO:0000313" key="7">
    <source>
        <dbReference type="EMBL" id="KAB5592612.1"/>
    </source>
</evidence>
<dbReference type="InterPro" id="IPR042272">
    <property type="entry name" value="ATP12_ATP_synth-F1-assembly_N"/>
</dbReference>
<evidence type="ECO:0000256" key="4">
    <source>
        <dbReference type="ARBA" id="ARBA00023128"/>
    </source>
</evidence>
<dbReference type="PANTHER" id="PTHR21013:SF10">
    <property type="entry name" value="ATP SYNTHASE MITOCHONDRIAL F1 COMPLEX ASSEMBLY FACTOR 2"/>
    <property type="match status" value="1"/>
</dbReference>
<keyword evidence="4" id="KW-0496">Mitochondrion</keyword>
<gene>
    <name evidence="7" type="ORF">CTheo_3938</name>
</gene>
<dbReference type="EMBL" id="SSOP01000059">
    <property type="protein sequence ID" value="KAB5592612.1"/>
    <property type="molecule type" value="Genomic_DNA"/>
</dbReference>
<dbReference type="Gene3D" id="3.30.2180.10">
    <property type="entry name" value="ATP12-like"/>
    <property type="match status" value="1"/>
</dbReference>
<keyword evidence="5" id="KW-0143">Chaperone</keyword>
<evidence type="ECO:0000313" key="8">
    <source>
        <dbReference type="Proteomes" id="UP000383932"/>
    </source>
</evidence>
<dbReference type="Pfam" id="PF07542">
    <property type="entry name" value="ATP12"/>
    <property type="match status" value="1"/>
</dbReference>
<dbReference type="OrthoDB" id="5673at2759"/>
<comment type="subcellular location">
    <subcellularLocation>
        <location evidence="1">Mitochondrion</location>
    </subcellularLocation>
</comment>
<accession>A0A5N5QLG1</accession>
<comment type="similarity">
    <text evidence="2">Belongs to the ATP12 family.</text>
</comment>
<comment type="caution">
    <text evidence="7">The sequence shown here is derived from an EMBL/GenBank/DDBJ whole genome shotgun (WGS) entry which is preliminary data.</text>
</comment>
<evidence type="ECO:0000256" key="6">
    <source>
        <dbReference type="SAM" id="MobiDB-lite"/>
    </source>
</evidence>
<evidence type="ECO:0000256" key="3">
    <source>
        <dbReference type="ARBA" id="ARBA00022946"/>
    </source>
</evidence>
<protein>
    <submittedName>
        <fullName evidence="7">ATP synthase mitochondrial F1 complex assembly factor 2</fullName>
    </submittedName>
</protein>
<dbReference type="InterPro" id="IPR011419">
    <property type="entry name" value="ATP12_ATP_synth-F1-assembly"/>
</dbReference>
<dbReference type="SUPFAM" id="SSF160909">
    <property type="entry name" value="ATP12-like"/>
    <property type="match status" value="1"/>
</dbReference>
<reference evidence="7 8" key="1">
    <citation type="journal article" date="2019" name="Fungal Biol. Biotechnol.">
        <title>Draft genome sequence of fastidious pathogen Ceratobasidium theobromae, which causes vascular-streak dieback in Theobroma cacao.</title>
        <authorList>
            <person name="Ali S.S."/>
            <person name="Asman A."/>
            <person name="Shao J."/>
            <person name="Firmansyah A.P."/>
            <person name="Susilo A.W."/>
            <person name="Rosmana A."/>
            <person name="McMahon P."/>
            <person name="Junaid M."/>
            <person name="Guest D."/>
            <person name="Kheng T.Y."/>
            <person name="Meinhardt L.W."/>
            <person name="Bailey B.A."/>
        </authorList>
    </citation>
    <scope>NUCLEOTIDE SEQUENCE [LARGE SCALE GENOMIC DNA]</scope>
    <source>
        <strain evidence="7 8">CT2</strain>
    </source>
</reference>
<dbReference type="Proteomes" id="UP000383932">
    <property type="component" value="Unassembled WGS sequence"/>
</dbReference>
<keyword evidence="3" id="KW-0809">Transit peptide</keyword>
<organism evidence="7 8">
    <name type="scientific">Ceratobasidium theobromae</name>
    <dbReference type="NCBI Taxonomy" id="1582974"/>
    <lineage>
        <taxon>Eukaryota</taxon>
        <taxon>Fungi</taxon>
        <taxon>Dikarya</taxon>
        <taxon>Basidiomycota</taxon>
        <taxon>Agaricomycotina</taxon>
        <taxon>Agaricomycetes</taxon>
        <taxon>Cantharellales</taxon>
        <taxon>Ceratobasidiaceae</taxon>
        <taxon>Ceratobasidium</taxon>
    </lineage>
</organism>
<evidence type="ECO:0000256" key="1">
    <source>
        <dbReference type="ARBA" id="ARBA00004173"/>
    </source>
</evidence>
<dbReference type="Gene3D" id="1.10.3580.10">
    <property type="entry name" value="ATP12 ATPase"/>
    <property type="match status" value="1"/>
</dbReference>
<dbReference type="GO" id="GO:0033615">
    <property type="term" value="P:mitochondrial proton-transporting ATP synthase complex assembly"/>
    <property type="evidence" value="ECO:0007669"/>
    <property type="project" value="TreeGrafter"/>
</dbReference>
<evidence type="ECO:0000256" key="2">
    <source>
        <dbReference type="ARBA" id="ARBA00008231"/>
    </source>
</evidence>
<dbReference type="AlphaFoldDB" id="A0A5N5QLG1"/>
<proteinExistence type="inferred from homology"/>
<evidence type="ECO:0000256" key="5">
    <source>
        <dbReference type="ARBA" id="ARBA00023186"/>
    </source>
</evidence>
<feature type="region of interest" description="Disordered" evidence="6">
    <location>
        <begin position="29"/>
        <end position="48"/>
    </location>
</feature>
<dbReference type="InterPro" id="IPR023335">
    <property type="entry name" value="ATP12_ortho_dom_sf"/>
</dbReference>
<name>A0A5N5QLG1_9AGAM</name>
<dbReference type="GO" id="GO:0005739">
    <property type="term" value="C:mitochondrion"/>
    <property type="evidence" value="ECO:0007669"/>
    <property type="project" value="UniProtKB-SubCell"/>
</dbReference>